<evidence type="ECO:0000313" key="2">
    <source>
        <dbReference type="EMBL" id="PHJ20444.1"/>
    </source>
</evidence>
<dbReference type="AlphaFoldDB" id="A0A2C6KWK4"/>
<dbReference type="VEuPathDB" id="ToxoDB:CSUI_005719"/>
<gene>
    <name evidence="2" type="ORF">CSUI_005719</name>
</gene>
<dbReference type="GeneID" id="94429100"/>
<dbReference type="RefSeq" id="XP_067922132.1">
    <property type="nucleotide sequence ID" value="XM_068065889.1"/>
</dbReference>
<accession>A0A2C6KWK4</accession>
<feature type="non-terminal residue" evidence="2">
    <location>
        <position position="105"/>
    </location>
</feature>
<comment type="caution">
    <text evidence="2">The sequence shown here is derived from an EMBL/GenBank/DDBJ whole genome shotgun (WGS) entry which is preliminary data.</text>
</comment>
<protein>
    <submittedName>
        <fullName evidence="2">Uncharacterized protein</fullName>
    </submittedName>
</protein>
<dbReference type="EMBL" id="MIGC01002756">
    <property type="protein sequence ID" value="PHJ20444.1"/>
    <property type="molecule type" value="Genomic_DNA"/>
</dbReference>
<reference evidence="2 3" key="1">
    <citation type="journal article" date="2017" name="Int. J. Parasitol.">
        <title>The genome of the protozoan parasite Cystoisospora suis and a reverse vaccinology approach to identify vaccine candidates.</title>
        <authorList>
            <person name="Palmieri N."/>
            <person name="Shrestha A."/>
            <person name="Ruttkowski B."/>
            <person name="Beck T."/>
            <person name="Vogl C."/>
            <person name="Tomley F."/>
            <person name="Blake D.P."/>
            <person name="Joachim A."/>
        </authorList>
    </citation>
    <scope>NUCLEOTIDE SEQUENCE [LARGE SCALE GENOMIC DNA]</scope>
    <source>
        <strain evidence="2 3">Wien I</strain>
    </source>
</reference>
<keyword evidence="3" id="KW-1185">Reference proteome</keyword>
<name>A0A2C6KWK4_9APIC</name>
<dbReference type="Proteomes" id="UP000221165">
    <property type="component" value="Unassembled WGS sequence"/>
</dbReference>
<feature type="region of interest" description="Disordered" evidence="1">
    <location>
        <begin position="40"/>
        <end position="85"/>
    </location>
</feature>
<evidence type="ECO:0000313" key="3">
    <source>
        <dbReference type="Proteomes" id="UP000221165"/>
    </source>
</evidence>
<organism evidence="2 3">
    <name type="scientific">Cystoisospora suis</name>
    <dbReference type="NCBI Taxonomy" id="483139"/>
    <lineage>
        <taxon>Eukaryota</taxon>
        <taxon>Sar</taxon>
        <taxon>Alveolata</taxon>
        <taxon>Apicomplexa</taxon>
        <taxon>Conoidasida</taxon>
        <taxon>Coccidia</taxon>
        <taxon>Eucoccidiorida</taxon>
        <taxon>Eimeriorina</taxon>
        <taxon>Sarcocystidae</taxon>
        <taxon>Cystoisospora</taxon>
    </lineage>
</organism>
<proteinExistence type="predicted"/>
<evidence type="ECO:0000256" key="1">
    <source>
        <dbReference type="SAM" id="MobiDB-lite"/>
    </source>
</evidence>
<sequence length="105" mass="11830">MTGSCEGKVEGSRGDLDGLVVRFEEEIFSEEKVPSSFIYRGSQTHLRHRPGEEEEEESRHLFLCGDEESNEGWSDSSSSSSHHDFRCTYTSRVNSQKDSSLPVTP</sequence>